<keyword evidence="1 2" id="KW-0436">Ligase</keyword>
<gene>
    <name evidence="2 5" type="primary">bshC</name>
    <name evidence="5" type="ORF">ACFFHF_05915</name>
</gene>
<evidence type="ECO:0000256" key="1">
    <source>
        <dbReference type="ARBA" id="ARBA00022598"/>
    </source>
</evidence>
<proteinExistence type="inferred from homology"/>
<protein>
    <recommendedName>
        <fullName evidence="2">Putative cysteine ligase BshC</fullName>
        <ecNumber evidence="2">6.-.-.-</ecNumber>
    </recommendedName>
</protein>
<keyword evidence="6" id="KW-1185">Reference proteome</keyword>
<evidence type="ECO:0000259" key="4">
    <source>
        <dbReference type="Pfam" id="PF24850"/>
    </source>
</evidence>
<comment type="function">
    <text evidence="2">Involved in bacillithiol (BSH) biosynthesis. May catalyze the last step of the pathway, the addition of cysteine to glucosamine malate (GlcN-Mal) to generate BSH.</text>
</comment>
<dbReference type="EC" id="6.-.-.-" evidence="2"/>
<evidence type="ECO:0000259" key="3">
    <source>
        <dbReference type="Pfam" id="PF10079"/>
    </source>
</evidence>
<feature type="domain" description="Bacillithiol biosynthesis BshC C-terminal coiled-coil" evidence="4">
    <location>
        <begin position="386"/>
        <end position="544"/>
    </location>
</feature>
<feature type="domain" description="Bacillithiol biosynthesis BshC N-terminal Rossmann-like" evidence="3">
    <location>
        <begin position="1"/>
        <end position="383"/>
    </location>
</feature>
<dbReference type="NCBIfam" id="TIGR03998">
    <property type="entry name" value="thiol_BshC"/>
    <property type="match status" value="1"/>
</dbReference>
<name>A0ABV6KPK2_9BACI</name>
<dbReference type="EMBL" id="JBHLUU010000016">
    <property type="protein sequence ID" value="MFC0474835.1"/>
    <property type="molecule type" value="Genomic_DNA"/>
</dbReference>
<dbReference type="InterPro" id="IPR011199">
    <property type="entry name" value="Bacillithiol_biosynth_BshC"/>
</dbReference>
<sequence>MEMVNLFLPSTNQFATDYSTGNSFIRPLFHYQFQETASYQERVKDLENISFKREELADYIGEYMSNFPSSNEVVASISKLRNPDSVVVIGGQQAGILTGPLYSIHKILSIILFAKKQEAELSVPVVPVFWIAGEDHDYDEVNHIFVEKENQLEKSIYPEKVLDKRMVSHIEIKKDVLKNWVIDIISSYGETEHTKSLLQFADAAIENSVTFVDFFAHITMSLFKEYGLLIVDSGDKGLRKLEKEYFINQIKSTKEITEKVKKKQQELEGIGMSQTIVINDSCANLFYYDEVSHERILLDYIPEQKQFVGASGSISFSYDEMLEIASEFPERLSNNVVTRPLMQECLFPTLAFIAGPGEIAYWAELKEVFEHFDMKMPPIVPRLNISLIERNVSSDMEELGLKLEDVLTAGTGKQKELFLDTNRDSSFQALFAQTKDQLVKNYLEIEKKTEQHYKGMLPLLKKNESLLLKQIDFMENRLELALLQKHEVVIEKYNRIERRLKPSGSPQERIWNLFYFLNQYGLSFIDELITQSYLFDGSHQVVKL</sequence>
<dbReference type="PIRSF" id="PIRSF012535">
    <property type="entry name" value="UCP012535"/>
    <property type="match status" value="1"/>
</dbReference>
<accession>A0ABV6KPK2</accession>
<reference evidence="5 6" key="1">
    <citation type="submission" date="2024-09" db="EMBL/GenBank/DDBJ databases">
        <authorList>
            <person name="Sun Q."/>
            <person name="Mori K."/>
        </authorList>
    </citation>
    <scope>NUCLEOTIDE SEQUENCE [LARGE SCALE GENOMIC DNA]</scope>
    <source>
        <strain evidence="5 6">CGMCC 1.9126</strain>
    </source>
</reference>
<evidence type="ECO:0000313" key="5">
    <source>
        <dbReference type="EMBL" id="MFC0474835.1"/>
    </source>
</evidence>
<evidence type="ECO:0000313" key="6">
    <source>
        <dbReference type="Proteomes" id="UP001589738"/>
    </source>
</evidence>
<organism evidence="5 6">
    <name type="scientific">Robertmurraya beringensis</name>
    <dbReference type="NCBI Taxonomy" id="641660"/>
    <lineage>
        <taxon>Bacteria</taxon>
        <taxon>Bacillati</taxon>
        <taxon>Bacillota</taxon>
        <taxon>Bacilli</taxon>
        <taxon>Bacillales</taxon>
        <taxon>Bacillaceae</taxon>
        <taxon>Robertmurraya</taxon>
    </lineage>
</organism>
<dbReference type="Pfam" id="PF24850">
    <property type="entry name" value="CC_BshC"/>
    <property type="match status" value="1"/>
</dbReference>
<comment type="caution">
    <text evidence="5">The sequence shown here is derived from an EMBL/GenBank/DDBJ whole genome shotgun (WGS) entry which is preliminary data.</text>
</comment>
<dbReference type="InterPro" id="IPR055399">
    <property type="entry name" value="CC_BshC"/>
</dbReference>
<dbReference type="Proteomes" id="UP001589738">
    <property type="component" value="Unassembled WGS sequence"/>
</dbReference>
<dbReference type="Pfam" id="PF10079">
    <property type="entry name" value="Rossmann-like_BshC"/>
    <property type="match status" value="1"/>
</dbReference>
<comment type="similarity">
    <text evidence="2">Belongs to the BshC family.</text>
</comment>
<dbReference type="RefSeq" id="WP_160545681.1">
    <property type="nucleotide sequence ID" value="NZ_JBHLUU010000016.1"/>
</dbReference>
<evidence type="ECO:0000256" key="2">
    <source>
        <dbReference type="HAMAP-Rule" id="MF_01867"/>
    </source>
</evidence>
<dbReference type="HAMAP" id="MF_01867">
    <property type="entry name" value="BshC"/>
    <property type="match status" value="1"/>
</dbReference>
<dbReference type="InterPro" id="IPR055398">
    <property type="entry name" value="Rossmann-like_BshC"/>
</dbReference>